<comment type="similarity">
    <text evidence="1">Belongs to the RutC family.</text>
</comment>
<protein>
    <submittedName>
        <fullName evidence="2">Rid family detoxifying hydrolase</fullName>
    </submittedName>
</protein>
<dbReference type="CDD" id="cd00448">
    <property type="entry name" value="YjgF_YER057c_UK114_family"/>
    <property type="match status" value="1"/>
</dbReference>
<organism evidence="2 3">
    <name type="scientific">Nonomuraea salmonea</name>
    <dbReference type="NCBI Taxonomy" id="46181"/>
    <lineage>
        <taxon>Bacteria</taxon>
        <taxon>Bacillati</taxon>
        <taxon>Actinomycetota</taxon>
        <taxon>Actinomycetes</taxon>
        <taxon>Streptosporangiales</taxon>
        <taxon>Streptosporangiaceae</taxon>
        <taxon>Nonomuraea</taxon>
    </lineage>
</organism>
<name>A0ABV5NV47_9ACTN</name>
<reference evidence="2 3" key="1">
    <citation type="submission" date="2024-09" db="EMBL/GenBank/DDBJ databases">
        <authorList>
            <person name="Sun Q."/>
            <person name="Mori K."/>
        </authorList>
    </citation>
    <scope>NUCLEOTIDE SEQUENCE [LARGE SCALE GENOMIC DNA]</scope>
    <source>
        <strain evidence="2 3">JCM 3324</strain>
    </source>
</reference>
<evidence type="ECO:0000256" key="1">
    <source>
        <dbReference type="ARBA" id="ARBA00010552"/>
    </source>
</evidence>
<evidence type="ECO:0000313" key="2">
    <source>
        <dbReference type="EMBL" id="MFB9474112.1"/>
    </source>
</evidence>
<dbReference type="PANTHER" id="PTHR11803:SF39">
    <property type="entry name" value="2-IMINOBUTANOATE_2-IMINOPROPANOATE DEAMINASE"/>
    <property type="match status" value="1"/>
</dbReference>
<dbReference type="InterPro" id="IPR006175">
    <property type="entry name" value="YjgF/YER057c/UK114"/>
</dbReference>
<keyword evidence="3" id="KW-1185">Reference proteome</keyword>
<proteinExistence type="inferred from homology"/>
<dbReference type="InterPro" id="IPR035959">
    <property type="entry name" value="RutC-like_sf"/>
</dbReference>
<gene>
    <name evidence="2" type="ORF">ACFFR3_31840</name>
</gene>
<dbReference type="Gene3D" id="3.30.1330.40">
    <property type="entry name" value="RutC-like"/>
    <property type="match status" value="1"/>
</dbReference>
<dbReference type="Proteomes" id="UP001589568">
    <property type="component" value="Unassembled WGS sequence"/>
</dbReference>
<dbReference type="InterPro" id="IPR006056">
    <property type="entry name" value="RidA"/>
</dbReference>
<dbReference type="SUPFAM" id="SSF55298">
    <property type="entry name" value="YjgF-like"/>
    <property type="match status" value="1"/>
</dbReference>
<dbReference type="NCBIfam" id="TIGR00004">
    <property type="entry name" value="Rid family detoxifying hydrolase"/>
    <property type="match status" value="1"/>
</dbReference>
<dbReference type="Pfam" id="PF01042">
    <property type="entry name" value="Ribonuc_L-PSP"/>
    <property type="match status" value="1"/>
</dbReference>
<comment type="caution">
    <text evidence="2">The sequence shown here is derived from an EMBL/GenBank/DDBJ whole genome shotgun (WGS) entry which is preliminary data.</text>
</comment>
<accession>A0ABV5NV47</accession>
<dbReference type="PANTHER" id="PTHR11803">
    <property type="entry name" value="2-IMINOBUTANOATE/2-IMINOPROPANOATE DEAMINASE RIDA"/>
    <property type="match status" value="1"/>
</dbReference>
<evidence type="ECO:0000313" key="3">
    <source>
        <dbReference type="Proteomes" id="UP001589568"/>
    </source>
</evidence>
<keyword evidence="2" id="KW-0378">Hydrolase</keyword>
<dbReference type="EMBL" id="JBHMCF010000037">
    <property type="protein sequence ID" value="MFB9474112.1"/>
    <property type="molecule type" value="Genomic_DNA"/>
</dbReference>
<dbReference type="RefSeq" id="WP_364380711.1">
    <property type="nucleotide sequence ID" value="NZ_JBHMCF010000037.1"/>
</dbReference>
<dbReference type="GO" id="GO:0016787">
    <property type="term" value="F:hydrolase activity"/>
    <property type="evidence" value="ECO:0007669"/>
    <property type="project" value="UniProtKB-KW"/>
</dbReference>
<sequence length="126" mass="13167">MIITTENAPALPAPLSQGVRKGPVLQVSGQLPLDPETGEVVGATVAEQTAQALRNVAAVLEAGGATWADVVMLRVHLTDPAHMAEMNEAYESIVEAPFPARTTVSVRLPPGLLVEIDALAVLDIPQ</sequence>